<sequence>MSGLLMLVHRLFPWLMMDNIWFRIIRTPEENARRVTTCIFTTNQQTTATRLRNHSGEFSNDVAWEPSTGVPVHRGTLTISEDLTKFIEY</sequence>
<reference evidence="2 3" key="1">
    <citation type="submission" date="2013-11" db="EMBL/GenBank/DDBJ databases">
        <title>Opisthorchis viverrini - life in the bile duct.</title>
        <authorList>
            <person name="Young N.D."/>
            <person name="Nagarajan N."/>
            <person name="Lin S.J."/>
            <person name="Korhonen P.K."/>
            <person name="Jex A.R."/>
            <person name="Hall R.S."/>
            <person name="Safavi-Hemami H."/>
            <person name="Kaewkong W."/>
            <person name="Bertrand D."/>
            <person name="Gao S."/>
            <person name="Seet Q."/>
            <person name="Wongkham S."/>
            <person name="Teh B.T."/>
            <person name="Wongkham C."/>
            <person name="Intapan P.M."/>
            <person name="Maleewong W."/>
            <person name="Yang X."/>
            <person name="Hu M."/>
            <person name="Wang Z."/>
            <person name="Hofmann A."/>
            <person name="Sternberg P.W."/>
            <person name="Tan P."/>
            <person name="Wang J."/>
            <person name="Gasser R.B."/>
        </authorList>
    </citation>
    <scope>NUCLEOTIDE SEQUENCE [LARGE SCALE GENOMIC DNA]</scope>
</reference>
<evidence type="ECO:0000256" key="1">
    <source>
        <dbReference type="SAM" id="SignalP"/>
    </source>
</evidence>
<keyword evidence="1" id="KW-0732">Signal</keyword>
<gene>
    <name evidence="2" type="ORF">T265_04339</name>
</gene>
<name>A0A074ZT01_OPIVI</name>
<dbReference type="Proteomes" id="UP000054324">
    <property type="component" value="Unassembled WGS sequence"/>
</dbReference>
<dbReference type="GeneID" id="20318521"/>
<evidence type="ECO:0000313" key="2">
    <source>
        <dbReference type="EMBL" id="KER28962.1"/>
    </source>
</evidence>
<accession>A0A074ZT01</accession>
<organism evidence="2 3">
    <name type="scientific">Opisthorchis viverrini</name>
    <name type="common">Southeast Asian liver fluke</name>
    <dbReference type="NCBI Taxonomy" id="6198"/>
    <lineage>
        <taxon>Eukaryota</taxon>
        <taxon>Metazoa</taxon>
        <taxon>Spiralia</taxon>
        <taxon>Lophotrochozoa</taxon>
        <taxon>Platyhelminthes</taxon>
        <taxon>Trematoda</taxon>
        <taxon>Digenea</taxon>
        <taxon>Opisthorchiida</taxon>
        <taxon>Opisthorchiata</taxon>
        <taxon>Opisthorchiidae</taxon>
        <taxon>Opisthorchis</taxon>
    </lineage>
</organism>
<keyword evidence="3" id="KW-1185">Reference proteome</keyword>
<dbReference type="KEGG" id="ovi:T265_04339"/>
<dbReference type="EMBL" id="KL596688">
    <property type="protein sequence ID" value="KER28962.1"/>
    <property type="molecule type" value="Genomic_DNA"/>
</dbReference>
<feature type="chain" id="PRO_5005159303" evidence="1">
    <location>
        <begin position="18"/>
        <end position="89"/>
    </location>
</feature>
<evidence type="ECO:0000313" key="3">
    <source>
        <dbReference type="Proteomes" id="UP000054324"/>
    </source>
</evidence>
<dbReference type="CTD" id="20318521"/>
<dbReference type="RefSeq" id="XP_009167312.1">
    <property type="nucleotide sequence ID" value="XM_009169048.1"/>
</dbReference>
<protein>
    <submittedName>
        <fullName evidence="2">Uncharacterized protein</fullName>
    </submittedName>
</protein>
<dbReference type="AlphaFoldDB" id="A0A074ZT01"/>
<proteinExistence type="predicted"/>
<feature type="signal peptide" evidence="1">
    <location>
        <begin position="1"/>
        <end position="17"/>
    </location>
</feature>